<dbReference type="Proteomes" id="UP001442364">
    <property type="component" value="Unassembled WGS sequence"/>
</dbReference>
<proteinExistence type="predicted"/>
<keyword evidence="2" id="KW-1185">Reference proteome</keyword>
<name>A0ABV1BXB1_9FIRM</name>
<accession>A0ABV1BXB1</accession>
<sequence>MSTKEKEAAAKQTFTFLVPLTNEQSCEAGRESAIARVREYRVDIITLKK</sequence>
<reference evidence="1 2" key="1">
    <citation type="submission" date="2024-03" db="EMBL/GenBank/DDBJ databases">
        <title>Human intestinal bacterial collection.</title>
        <authorList>
            <person name="Pauvert C."/>
            <person name="Hitch T.C.A."/>
            <person name="Clavel T."/>
        </authorList>
    </citation>
    <scope>NUCLEOTIDE SEQUENCE [LARGE SCALE GENOMIC DNA]</scope>
    <source>
        <strain evidence="1 2">CLA-AA-H255</strain>
    </source>
</reference>
<dbReference type="RefSeq" id="WP_022502870.1">
    <property type="nucleotide sequence ID" value="NZ_DAWCMB010000213.1"/>
</dbReference>
<dbReference type="EMBL" id="JBBMER010000006">
    <property type="protein sequence ID" value="MEQ2379972.1"/>
    <property type="molecule type" value="Genomic_DNA"/>
</dbReference>
<gene>
    <name evidence="1" type="ORF">WMO14_08775</name>
</gene>
<protein>
    <submittedName>
        <fullName evidence="1">Uncharacterized protein</fullName>
    </submittedName>
</protein>
<evidence type="ECO:0000313" key="1">
    <source>
        <dbReference type="EMBL" id="MEQ2379972.1"/>
    </source>
</evidence>
<evidence type="ECO:0000313" key="2">
    <source>
        <dbReference type="Proteomes" id="UP001442364"/>
    </source>
</evidence>
<organism evidence="1 2">
    <name type="scientific">[Lactobacillus] rogosae</name>
    <dbReference type="NCBI Taxonomy" id="706562"/>
    <lineage>
        <taxon>Bacteria</taxon>
        <taxon>Bacillati</taxon>
        <taxon>Bacillota</taxon>
        <taxon>Clostridia</taxon>
        <taxon>Lachnospirales</taxon>
        <taxon>Lachnospiraceae</taxon>
        <taxon>Lachnospira</taxon>
    </lineage>
</organism>
<comment type="caution">
    <text evidence="1">The sequence shown here is derived from an EMBL/GenBank/DDBJ whole genome shotgun (WGS) entry which is preliminary data.</text>
</comment>